<dbReference type="PANTHER" id="PTHR36765">
    <property type="entry name" value="EXPRESSED PROTEIN"/>
    <property type="match status" value="1"/>
</dbReference>
<dbReference type="PANTHER" id="PTHR36765:SF1">
    <property type="entry name" value="EXPRESSED PROTEIN"/>
    <property type="match status" value="1"/>
</dbReference>
<dbReference type="EMBL" id="LR746266">
    <property type="protein sequence ID" value="CAA7393605.1"/>
    <property type="molecule type" value="Genomic_DNA"/>
</dbReference>
<dbReference type="Proteomes" id="UP000663760">
    <property type="component" value="Chromosome 3"/>
</dbReference>
<protein>
    <submittedName>
        <fullName evidence="2">Uncharacterized protein</fullName>
    </submittedName>
</protein>
<dbReference type="EMBL" id="LR743590">
    <property type="protein sequence ID" value="CAA2617837.1"/>
    <property type="molecule type" value="Genomic_DNA"/>
</dbReference>
<reference evidence="2" key="1">
    <citation type="submission" date="2019-12" db="EMBL/GenBank/DDBJ databases">
        <authorList>
            <person name="Scholz U."/>
            <person name="Mascher M."/>
            <person name="Fiebig A."/>
        </authorList>
    </citation>
    <scope>NUCLEOTIDE SEQUENCE</scope>
</reference>
<feature type="region of interest" description="Disordered" evidence="1">
    <location>
        <begin position="30"/>
        <end position="64"/>
    </location>
</feature>
<dbReference type="AlphaFoldDB" id="A0A7I8II39"/>
<evidence type="ECO:0000313" key="4">
    <source>
        <dbReference type="Proteomes" id="UP000663760"/>
    </source>
</evidence>
<evidence type="ECO:0000313" key="3">
    <source>
        <dbReference type="EMBL" id="CAA7393605.1"/>
    </source>
</evidence>
<evidence type="ECO:0000256" key="1">
    <source>
        <dbReference type="SAM" id="MobiDB-lite"/>
    </source>
</evidence>
<proteinExistence type="predicted"/>
<gene>
    <name evidence="2" type="ORF">SI7747_03003999</name>
    <name evidence="3" type="ORF">SI8410_03004332</name>
</gene>
<feature type="compositionally biased region" description="Acidic residues" evidence="1">
    <location>
        <begin position="45"/>
        <end position="58"/>
    </location>
</feature>
<dbReference type="OrthoDB" id="1919921at2759"/>
<accession>A0A7I8II39</accession>
<organism evidence="2">
    <name type="scientific">Spirodela intermedia</name>
    <name type="common">Intermediate duckweed</name>
    <dbReference type="NCBI Taxonomy" id="51605"/>
    <lineage>
        <taxon>Eukaryota</taxon>
        <taxon>Viridiplantae</taxon>
        <taxon>Streptophyta</taxon>
        <taxon>Embryophyta</taxon>
        <taxon>Tracheophyta</taxon>
        <taxon>Spermatophyta</taxon>
        <taxon>Magnoliopsida</taxon>
        <taxon>Liliopsida</taxon>
        <taxon>Araceae</taxon>
        <taxon>Lemnoideae</taxon>
        <taxon>Spirodela</taxon>
    </lineage>
</organism>
<name>A0A7I8II39_SPIIN</name>
<evidence type="ECO:0000313" key="2">
    <source>
        <dbReference type="EMBL" id="CAA2617837.1"/>
    </source>
</evidence>
<sequence>MGADSSSSSGEEDGDAVWRAAIDSVAAVDFRSSSAEGRSRSCDSADSDGDSELDDEEQMAPKAEPRALKLYQIKAQKLIDDILDRSLVMVRDPTPTPSESLQMIEGGVRLFTKSSRGIVLHSIDRHPQLRERPRITPGEEIDEKSKKFKRRVHSASVDGNGIIASASSAHQQALVRSEARDAARRAANLCEEERVAKLKKLRGEKWLPSLAREMKVNRQSPTFSMVPQWNNP</sequence>
<keyword evidence="4" id="KW-1185">Reference proteome</keyword>